<dbReference type="GO" id="GO:0004316">
    <property type="term" value="F:3-oxoacyl-[acyl-carrier-protein] reductase (NADPH) activity"/>
    <property type="evidence" value="ECO:0007669"/>
    <property type="project" value="UniProtKB-UniRule"/>
</dbReference>
<evidence type="ECO:0000259" key="13">
    <source>
        <dbReference type="SMART" id="SM00822"/>
    </source>
</evidence>
<sequence length="242" mass="26104">MSRTITLVTGASRGIGKAVAKRFAKEGHFVIGTATTEKGAELIDDYLHDSGGIGRVLDVRDTTQIDKLFEEIESVYGAVQVLVNNAGITQDGLLMRMKDDDWSNVIDTNLTSVYRMSKRAVRGMMKARRGRIINITSVVAQMGNAGQSNYAATKAGVEGFSRTLAREIGSRQVTINCVAPGLIETDMTDELDERLLNSMLDAVPISRLGQPEDIAAAVHFLASDEASYITGAVIPVNGGMYM</sequence>
<dbReference type="InterPro" id="IPR057326">
    <property type="entry name" value="KR_dom"/>
</dbReference>
<keyword evidence="4 12" id="KW-0444">Lipid biosynthesis</keyword>
<comment type="catalytic activity">
    <reaction evidence="12">
        <text>a (3R)-hydroxyacyl-[ACP] + NADP(+) = a 3-oxoacyl-[ACP] + NADPH + H(+)</text>
        <dbReference type="Rhea" id="RHEA:17397"/>
        <dbReference type="Rhea" id="RHEA-COMP:9916"/>
        <dbReference type="Rhea" id="RHEA-COMP:9945"/>
        <dbReference type="ChEBI" id="CHEBI:15378"/>
        <dbReference type="ChEBI" id="CHEBI:57783"/>
        <dbReference type="ChEBI" id="CHEBI:58349"/>
        <dbReference type="ChEBI" id="CHEBI:78776"/>
        <dbReference type="ChEBI" id="CHEBI:78827"/>
        <dbReference type="EC" id="1.1.1.100"/>
    </reaction>
</comment>
<evidence type="ECO:0000256" key="6">
    <source>
        <dbReference type="ARBA" id="ARBA00022857"/>
    </source>
</evidence>
<evidence type="ECO:0000256" key="5">
    <source>
        <dbReference type="ARBA" id="ARBA00022832"/>
    </source>
</evidence>
<comment type="caution">
    <text evidence="14">The sequence shown here is derived from an EMBL/GenBank/DDBJ whole genome shotgun (WGS) entry which is preliminary data.</text>
</comment>
<feature type="binding site" evidence="11">
    <location>
        <position position="183"/>
    </location>
    <ligand>
        <name>NADP(+)</name>
        <dbReference type="ChEBI" id="CHEBI:58349"/>
    </ligand>
</feature>
<dbReference type="STRING" id="554343.AS194_10750"/>
<dbReference type="PANTHER" id="PTHR42879">
    <property type="entry name" value="3-OXOACYL-(ACYL-CARRIER-PROTEIN) REDUCTASE"/>
    <property type="match status" value="1"/>
</dbReference>
<evidence type="ECO:0000256" key="12">
    <source>
        <dbReference type="RuleBase" id="RU366074"/>
    </source>
</evidence>
<proteinExistence type="inferred from homology"/>
<evidence type="ECO:0000256" key="7">
    <source>
        <dbReference type="ARBA" id="ARBA00023002"/>
    </source>
</evidence>
<keyword evidence="15" id="KW-1185">Reference proteome</keyword>
<evidence type="ECO:0000256" key="1">
    <source>
        <dbReference type="ARBA" id="ARBA00002607"/>
    </source>
</evidence>
<evidence type="ECO:0000256" key="11">
    <source>
        <dbReference type="PIRSR" id="PIRSR611284-2"/>
    </source>
</evidence>
<dbReference type="CDD" id="cd05333">
    <property type="entry name" value="BKR_SDR_c"/>
    <property type="match status" value="1"/>
</dbReference>
<dbReference type="AlphaFoldDB" id="A0A0T6DPF2"/>
<dbReference type="UniPathway" id="UPA00094"/>
<evidence type="ECO:0000256" key="3">
    <source>
        <dbReference type="ARBA" id="ARBA00006484"/>
    </source>
</evidence>
<dbReference type="SUPFAM" id="SSF51735">
    <property type="entry name" value="NAD(P)-binding Rossmann-fold domains"/>
    <property type="match status" value="1"/>
</dbReference>
<organism evidence="14 15">
    <name type="scientific">Psychrobacter piscatorii</name>
    <dbReference type="NCBI Taxonomy" id="554343"/>
    <lineage>
        <taxon>Bacteria</taxon>
        <taxon>Pseudomonadati</taxon>
        <taxon>Pseudomonadota</taxon>
        <taxon>Gammaproteobacteria</taxon>
        <taxon>Moraxellales</taxon>
        <taxon>Moraxellaceae</taxon>
        <taxon>Psychrobacter</taxon>
    </lineage>
</organism>
<dbReference type="Gene3D" id="3.40.50.720">
    <property type="entry name" value="NAD(P)-binding Rossmann-like Domain"/>
    <property type="match status" value="1"/>
</dbReference>
<dbReference type="GeneID" id="300924709"/>
<feature type="domain" description="Ketoreductase" evidence="13">
    <location>
        <begin position="4"/>
        <end position="186"/>
    </location>
</feature>
<dbReference type="FunFam" id="3.40.50.720:FF:000037">
    <property type="entry name" value="3-oxoacyl-[acyl-carrier-protein] reductase FabG"/>
    <property type="match status" value="1"/>
</dbReference>
<dbReference type="PRINTS" id="PR00081">
    <property type="entry name" value="GDHRDH"/>
</dbReference>
<dbReference type="NCBIfam" id="NF009466">
    <property type="entry name" value="PRK12826.1-2"/>
    <property type="match status" value="1"/>
</dbReference>
<dbReference type="InterPro" id="IPR036291">
    <property type="entry name" value="NAD(P)-bd_dom_sf"/>
</dbReference>
<accession>A0A0T6DPF2</accession>
<evidence type="ECO:0000313" key="15">
    <source>
        <dbReference type="Proteomes" id="UP000051202"/>
    </source>
</evidence>
<feature type="active site" description="Proton acceptor" evidence="10">
    <location>
        <position position="150"/>
    </location>
</feature>
<comment type="subunit">
    <text evidence="12">Homotetramer.</text>
</comment>
<evidence type="ECO:0000256" key="4">
    <source>
        <dbReference type="ARBA" id="ARBA00022516"/>
    </source>
</evidence>
<comment type="pathway">
    <text evidence="2 12">Lipid metabolism; fatty acid biosynthesis.</text>
</comment>
<evidence type="ECO:0000256" key="10">
    <source>
        <dbReference type="PIRSR" id="PIRSR611284-1"/>
    </source>
</evidence>
<keyword evidence="6 11" id="KW-0521">NADP</keyword>
<comment type="function">
    <text evidence="1 12">Catalyzes the NADPH-dependent reduction of beta-ketoacyl-ACP substrates to beta-hydroxyacyl-ACP products, the first reductive step in the elongation cycle of fatty acid biosynthesis.</text>
</comment>
<dbReference type="PROSITE" id="PS00061">
    <property type="entry name" value="ADH_SHORT"/>
    <property type="match status" value="1"/>
</dbReference>
<protein>
    <recommendedName>
        <fullName evidence="12">3-oxoacyl-[acyl-carrier-protein] reductase</fullName>
        <ecNumber evidence="12">1.1.1.100</ecNumber>
    </recommendedName>
</protein>
<dbReference type="Pfam" id="PF13561">
    <property type="entry name" value="adh_short_C2"/>
    <property type="match status" value="1"/>
</dbReference>
<dbReference type="NCBIfam" id="NF004197">
    <property type="entry name" value="PRK05653.1-1"/>
    <property type="match status" value="1"/>
</dbReference>
<keyword evidence="9 12" id="KW-0275">Fatty acid biosynthesis</keyword>
<dbReference type="GO" id="GO:0030497">
    <property type="term" value="P:fatty acid elongation"/>
    <property type="evidence" value="ECO:0007669"/>
    <property type="project" value="UniProtKB-ARBA"/>
</dbReference>
<dbReference type="NCBIfam" id="TIGR01830">
    <property type="entry name" value="3oxo_ACP_reduc"/>
    <property type="match status" value="1"/>
</dbReference>
<dbReference type="PRINTS" id="PR00080">
    <property type="entry name" value="SDRFAMILY"/>
</dbReference>
<dbReference type="SMART" id="SM00822">
    <property type="entry name" value="PKS_KR"/>
    <property type="match status" value="1"/>
</dbReference>
<gene>
    <name evidence="14" type="primary">fabG</name>
    <name evidence="14" type="ORF">AS194_10750</name>
</gene>
<feature type="binding site" evidence="11">
    <location>
        <position position="35"/>
    </location>
    <ligand>
        <name>NADP(+)</name>
        <dbReference type="ChEBI" id="CHEBI:58349"/>
    </ligand>
</feature>
<keyword evidence="7 12" id="KW-0560">Oxidoreductase</keyword>
<dbReference type="GO" id="GO:0051287">
    <property type="term" value="F:NAD binding"/>
    <property type="evidence" value="ECO:0007669"/>
    <property type="project" value="UniProtKB-UniRule"/>
</dbReference>
<keyword evidence="5 12" id="KW-0276">Fatty acid metabolism</keyword>
<keyword evidence="8 12" id="KW-0443">Lipid metabolism</keyword>
<evidence type="ECO:0000256" key="2">
    <source>
        <dbReference type="ARBA" id="ARBA00005194"/>
    </source>
</evidence>
<dbReference type="EMBL" id="LNDJ01000091">
    <property type="protein sequence ID" value="KRU21852.1"/>
    <property type="molecule type" value="Genomic_DNA"/>
</dbReference>
<evidence type="ECO:0000256" key="9">
    <source>
        <dbReference type="ARBA" id="ARBA00023160"/>
    </source>
</evidence>
<feature type="binding site" evidence="11">
    <location>
        <begin position="10"/>
        <end position="13"/>
    </location>
    <ligand>
        <name>NADP(+)</name>
        <dbReference type="ChEBI" id="CHEBI:58349"/>
    </ligand>
</feature>
<evidence type="ECO:0000256" key="8">
    <source>
        <dbReference type="ARBA" id="ARBA00023098"/>
    </source>
</evidence>
<reference evidence="14 15" key="1">
    <citation type="submission" date="2015-11" db="EMBL/GenBank/DDBJ databases">
        <title>Permanent draft genome of Psychrobacter piscatorii LQ58.</title>
        <authorList>
            <person name="Zhou M."/>
            <person name="Dong B."/>
            <person name="Liu Q."/>
        </authorList>
    </citation>
    <scope>NUCLEOTIDE SEQUENCE [LARGE SCALE GENOMIC DNA]</scope>
    <source>
        <strain evidence="14 15">LQ58</strain>
    </source>
</reference>
<dbReference type="RefSeq" id="WP_058025367.1">
    <property type="nucleotide sequence ID" value="NZ_LNDJ01000091.1"/>
</dbReference>
<dbReference type="InterPro" id="IPR020904">
    <property type="entry name" value="Sc_DH/Rdtase_CS"/>
</dbReference>
<dbReference type="InterPro" id="IPR002347">
    <property type="entry name" value="SDR_fam"/>
</dbReference>
<dbReference type="InterPro" id="IPR011284">
    <property type="entry name" value="3oxo_ACP_reduc"/>
</dbReference>
<dbReference type="PANTHER" id="PTHR42879:SF2">
    <property type="entry name" value="3-OXOACYL-[ACYL-CARRIER-PROTEIN] REDUCTASE FABG"/>
    <property type="match status" value="1"/>
</dbReference>
<dbReference type="EC" id="1.1.1.100" evidence="12"/>
<feature type="binding site" evidence="11">
    <location>
        <position position="85"/>
    </location>
    <ligand>
        <name>NADP(+)</name>
        <dbReference type="ChEBI" id="CHEBI:58349"/>
    </ligand>
</feature>
<name>A0A0T6DPF2_9GAMM</name>
<comment type="similarity">
    <text evidence="3 12">Belongs to the short-chain dehydrogenases/reductases (SDR) family.</text>
</comment>
<evidence type="ECO:0000313" key="14">
    <source>
        <dbReference type="EMBL" id="KRU21852.1"/>
    </source>
</evidence>
<dbReference type="Proteomes" id="UP000051202">
    <property type="component" value="Unassembled WGS sequence"/>
</dbReference>
<feature type="binding site" evidence="11">
    <location>
        <begin position="150"/>
        <end position="154"/>
    </location>
    <ligand>
        <name>NADP(+)</name>
        <dbReference type="ChEBI" id="CHEBI:58349"/>
    </ligand>
</feature>
<dbReference type="InterPro" id="IPR050259">
    <property type="entry name" value="SDR"/>
</dbReference>